<keyword evidence="3" id="KW-1185">Reference proteome</keyword>
<keyword evidence="1" id="KW-1133">Transmembrane helix</keyword>
<feature type="transmembrane region" description="Helical" evidence="1">
    <location>
        <begin position="52"/>
        <end position="76"/>
    </location>
</feature>
<reference evidence="2 3" key="1">
    <citation type="submission" date="2018-07" db="EMBL/GenBank/DDBJ databases">
        <title>Lottiidibacillus patelloidae gen. nov., sp. nov., isolated from the intestinal tract of a marine limpet and the reclassification of B. taeanensis BH030017T, B. algicola KMM 3737T and B. hwajinpoensis SW-72T as genus Lottiidibacillus.</title>
        <authorList>
            <person name="Liu R."/>
            <person name="Huang Z."/>
        </authorList>
    </citation>
    <scope>NUCLEOTIDE SEQUENCE [LARGE SCALE GENOMIC DNA]</scope>
    <source>
        <strain evidence="2 3">BH030017</strain>
    </source>
</reference>
<name>A0A366XSV9_9BACI</name>
<evidence type="ECO:0000313" key="3">
    <source>
        <dbReference type="Proteomes" id="UP000253314"/>
    </source>
</evidence>
<dbReference type="Pfam" id="PF09527">
    <property type="entry name" value="ATPase_gene1"/>
    <property type="match status" value="1"/>
</dbReference>
<protein>
    <recommendedName>
        <fullName evidence="4">AtpZ/AtpI family protein</fullName>
    </recommendedName>
</protein>
<dbReference type="AlphaFoldDB" id="A0A366XSV9"/>
<dbReference type="EMBL" id="QOCW01000017">
    <property type="protein sequence ID" value="RBW68756.1"/>
    <property type="molecule type" value="Genomic_DNA"/>
</dbReference>
<dbReference type="OrthoDB" id="282803at2"/>
<sequence length="84" mass="9154">MFQSQAERSLRVKQAKPPLYAMALMSGILGQLAGATICGVFLGKWLDNLFQTAPLCLILGLFLGLGTGIFGMMTLIRKYSGEER</sequence>
<proteinExistence type="predicted"/>
<gene>
    <name evidence="2" type="ORF">DS031_15310</name>
</gene>
<evidence type="ECO:0000313" key="2">
    <source>
        <dbReference type="EMBL" id="RBW68756.1"/>
    </source>
</evidence>
<keyword evidence="1" id="KW-0472">Membrane</keyword>
<evidence type="ECO:0000256" key="1">
    <source>
        <dbReference type="SAM" id="Phobius"/>
    </source>
</evidence>
<comment type="caution">
    <text evidence="2">The sequence shown here is derived from an EMBL/GenBank/DDBJ whole genome shotgun (WGS) entry which is preliminary data.</text>
</comment>
<evidence type="ECO:0008006" key="4">
    <source>
        <dbReference type="Google" id="ProtNLM"/>
    </source>
</evidence>
<dbReference type="InterPro" id="IPR032820">
    <property type="entry name" value="ATPase_put"/>
</dbReference>
<accession>A0A366XSV9</accession>
<organism evidence="2 3">
    <name type="scientific">Bacillus taeanensis</name>
    <dbReference type="NCBI Taxonomy" id="273032"/>
    <lineage>
        <taxon>Bacteria</taxon>
        <taxon>Bacillati</taxon>
        <taxon>Bacillota</taxon>
        <taxon>Bacilli</taxon>
        <taxon>Bacillales</taxon>
        <taxon>Bacillaceae</taxon>
        <taxon>Bacillus</taxon>
    </lineage>
</organism>
<dbReference type="Proteomes" id="UP000253314">
    <property type="component" value="Unassembled WGS sequence"/>
</dbReference>
<keyword evidence="1" id="KW-0812">Transmembrane</keyword>
<feature type="transmembrane region" description="Helical" evidence="1">
    <location>
        <begin position="21"/>
        <end position="46"/>
    </location>
</feature>